<comment type="caution">
    <text evidence="2">The sequence shown here is derived from an EMBL/GenBank/DDBJ whole genome shotgun (WGS) entry which is preliminary data.</text>
</comment>
<evidence type="ECO:0000313" key="2">
    <source>
        <dbReference type="EMBL" id="RTQ35596.1"/>
    </source>
</evidence>
<evidence type="ECO:0000313" key="3">
    <source>
        <dbReference type="Proteomes" id="UP000267418"/>
    </source>
</evidence>
<dbReference type="RefSeq" id="WP_126470928.1">
    <property type="nucleotide sequence ID" value="NZ_RXOE01000002.1"/>
</dbReference>
<dbReference type="AlphaFoldDB" id="A0A3S0J7G8"/>
<accession>A0A3S0J7G8</accession>
<feature type="region of interest" description="Disordered" evidence="1">
    <location>
        <begin position="122"/>
        <end position="142"/>
    </location>
</feature>
<dbReference type="Proteomes" id="UP000267418">
    <property type="component" value="Unassembled WGS sequence"/>
</dbReference>
<keyword evidence="3" id="KW-1185">Reference proteome</keyword>
<gene>
    <name evidence="2" type="ORF">EJP69_14680</name>
</gene>
<evidence type="ECO:0000256" key="1">
    <source>
        <dbReference type="SAM" id="MobiDB-lite"/>
    </source>
</evidence>
<reference evidence="2 3" key="1">
    <citation type="submission" date="2018-12" db="EMBL/GenBank/DDBJ databases">
        <title>The genome of Variovorax gossypii DSM 100435.</title>
        <authorList>
            <person name="Gao J."/>
            <person name="Sun J."/>
        </authorList>
    </citation>
    <scope>NUCLEOTIDE SEQUENCE [LARGE SCALE GENOMIC DNA]</scope>
    <source>
        <strain evidence="2 3">DSM 100435</strain>
    </source>
</reference>
<organism evidence="2 3">
    <name type="scientific">Variovorax gossypii</name>
    <dbReference type="NCBI Taxonomy" id="1679495"/>
    <lineage>
        <taxon>Bacteria</taxon>
        <taxon>Pseudomonadati</taxon>
        <taxon>Pseudomonadota</taxon>
        <taxon>Betaproteobacteria</taxon>
        <taxon>Burkholderiales</taxon>
        <taxon>Comamonadaceae</taxon>
        <taxon>Variovorax</taxon>
    </lineage>
</organism>
<sequence length="142" mass="15571">MSSTFDVEASMQLSRLRFRVRSRLRQPSRILSAFLARRLTISALAHALCVPSVALANQAAAEMIDECAGSVWEVEAICVTRQRPFAEAKHSVFSRTLKHVDIDPEQVGWRNGATEVNANVLGDASVRGKGQPAPHERKGAFS</sequence>
<name>A0A3S0J7G8_9BURK</name>
<dbReference type="EMBL" id="RXOE01000002">
    <property type="protein sequence ID" value="RTQ35596.1"/>
    <property type="molecule type" value="Genomic_DNA"/>
</dbReference>
<protein>
    <submittedName>
        <fullName evidence="2">Uncharacterized protein</fullName>
    </submittedName>
</protein>
<proteinExistence type="predicted"/>